<protein>
    <recommendedName>
        <fullName evidence="4">BZIP domain-containing protein</fullName>
    </recommendedName>
</protein>
<evidence type="ECO:0000256" key="1">
    <source>
        <dbReference type="SAM" id="MobiDB-lite"/>
    </source>
</evidence>
<keyword evidence="3" id="KW-1185">Reference proteome</keyword>
<sequence>MAEYTVNSTEDNLLTNEFLSWSGDFDVDYNAIKLIAEFLDEDPQLTMVEQQRVVQKTVEEPVSHQLIQPIVPSHVFYFEQLVSSHHEKQPDSQQFSASEYQITEKTPMFVNDNVSDTMEVVAQANPQRRGRKPKNTTGRVCSPSRQPKTKVYEMEPFVDKEAERKRLNAVNAKRHRDMTKRKIAHHESQLAEITKERDYLQQLVAKMQQIENILLQKLKHQQQRGISTQVGDQIRLG</sequence>
<dbReference type="AlphaFoldDB" id="A0AAE1QI64"/>
<feature type="region of interest" description="Disordered" evidence="1">
    <location>
        <begin position="124"/>
        <end position="147"/>
    </location>
</feature>
<gene>
    <name evidence="2" type="ORF">Pmani_002335</name>
</gene>
<evidence type="ECO:0000313" key="2">
    <source>
        <dbReference type="EMBL" id="KAK4327165.1"/>
    </source>
</evidence>
<accession>A0AAE1QI64</accession>
<comment type="caution">
    <text evidence="2">The sequence shown here is derived from an EMBL/GenBank/DDBJ whole genome shotgun (WGS) entry which is preliminary data.</text>
</comment>
<dbReference type="CDD" id="cd14686">
    <property type="entry name" value="bZIP"/>
    <property type="match status" value="1"/>
</dbReference>
<feature type="compositionally biased region" description="Polar residues" evidence="1">
    <location>
        <begin position="135"/>
        <end position="146"/>
    </location>
</feature>
<evidence type="ECO:0000313" key="3">
    <source>
        <dbReference type="Proteomes" id="UP001292094"/>
    </source>
</evidence>
<reference evidence="2" key="1">
    <citation type="submission" date="2023-11" db="EMBL/GenBank/DDBJ databases">
        <title>Genome assemblies of two species of porcelain crab, Petrolisthes cinctipes and Petrolisthes manimaculis (Anomura: Porcellanidae).</title>
        <authorList>
            <person name="Angst P."/>
        </authorList>
    </citation>
    <scope>NUCLEOTIDE SEQUENCE</scope>
    <source>
        <strain evidence="2">PB745_02</strain>
        <tissue evidence="2">Gill</tissue>
    </source>
</reference>
<dbReference type="EMBL" id="JAWZYT010000167">
    <property type="protein sequence ID" value="KAK4327165.1"/>
    <property type="molecule type" value="Genomic_DNA"/>
</dbReference>
<evidence type="ECO:0008006" key="4">
    <source>
        <dbReference type="Google" id="ProtNLM"/>
    </source>
</evidence>
<name>A0AAE1QI64_9EUCA</name>
<dbReference type="Proteomes" id="UP001292094">
    <property type="component" value="Unassembled WGS sequence"/>
</dbReference>
<organism evidence="2 3">
    <name type="scientific">Petrolisthes manimaculis</name>
    <dbReference type="NCBI Taxonomy" id="1843537"/>
    <lineage>
        <taxon>Eukaryota</taxon>
        <taxon>Metazoa</taxon>
        <taxon>Ecdysozoa</taxon>
        <taxon>Arthropoda</taxon>
        <taxon>Crustacea</taxon>
        <taxon>Multicrustacea</taxon>
        <taxon>Malacostraca</taxon>
        <taxon>Eumalacostraca</taxon>
        <taxon>Eucarida</taxon>
        <taxon>Decapoda</taxon>
        <taxon>Pleocyemata</taxon>
        <taxon>Anomura</taxon>
        <taxon>Galatheoidea</taxon>
        <taxon>Porcellanidae</taxon>
        <taxon>Petrolisthes</taxon>
    </lineage>
</organism>
<proteinExistence type="predicted"/>